<name>A0AAD8M0Q2_9APIA</name>
<dbReference type="PANTHER" id="PTHR37079:SF4">
    <property type="entry name" value="SERINE_THREONINE-PROTEIN KINASE ATM"/>
    <property type="match status" value="1"/>
</dbReference>
<sequence length="192" mass="21813">MANYSSLDFVVEIWTSTEGYPGNVPLSCIREPLRFALVSLLKKMAIDHPYHTVFQLLTLENGDRIKGVVTLLWWVWIRKLETKKEDTNKKVPVVVVTSTFPIDHSCQYHEGSFAHFKGLVDSVTYVSKMLMSSVATSTISLFTSLLLTLTHITKHWAMNDDDEDNSGSFKIVRFLSSNFVRKVTTKDLCGTF</sequence>
<accession>A0AAD8M0Q2</accession>
<dbReference type="GO" id="GO:0006974">
    <property type="term" value="P:DNA damage response"/>
    <property type="evidence" value="ECO:0007669"/>
    <property type="project" value="InterPro"/>
</dbReference>
<gene>
    <name evidence="1" type="ORF">POM88_049612</name>
</gene>
<protein>
    <submittedName>
        <fullName evidence="1">Uncharacterized protein</fullName>
    </submittedName>
</protein>
<reference evidence="1" key="1">
    <citation type="submission" date="2023-02" db="EMBL/GenBank/DDBJ databases">
        <title>Genome of toxic invasive species Heracleum sosnowskyi carries increased number of genes despite the absence of recent whole-genome duplications.</title>
        <authorList>
            <person name="Schelkunov M."/>
            <person name="Shtratnikova V."/>
            <person name="Makarenko M."/>
            <person name="Klepikova A."/>
            <person name="Omelchenko D."/>
            <person name="Novikova G."/>
            <person name="Obukhova E."/>
            <person name="Bogdanov V."/>
            <person name="Penin A."/>
            <person name="Logacheva M."/>
        </authorList>
    </citation>
    <scope>NUCLEOTIDE SEQUENCE</scope>
    <source>
        <strain evidence="1">Hsosn_3</strain>
        <tissue evidence="1">Leaf</tissue>
    </source>
</reference>
<organism evidence="1 2">
    <name type="scientific">Heracleum sosnowskyi</name>
    <dbReference type="NCBI Taxonomy" id="360622"/>
    <lineage>
        <taxon>Eukaryota</taxon>
        <taxon>Viridiplantae</taxon>
        <taxon>Streptophyta</taxon>
        <taxon>Embryophyta</taxon>
        <taxon>Tracheophyta</taxon>
        <taxon>Spermatophyta</taxon>
        <taxon>Magnoliopsida</taxon>
        <taxon>eudicotyledons</taxon>
        <taxon>Gunneridae</taxon>
        <taxon>Pentapetalae</taxon>
        <taxon>asterids</taxon>
        <taxon>campanulids</taxon>
        <taxon>Apiales</taxon>
        <taxon>Apiaceae</taxon>
        <taxon>Apioideae</taxon>
        <taxon>apioid superclade</taxon>
        <taxon>Tordylieae</taxon>
        <taxon>Tordyliinae</taxon>
        <taxon>Heracleum</taxon>
    </lineage>
</organism>
<evidence type="ECO:0000313" key="1">
    <source>
        <dbReference type="EMBL" id="KAK1356356.1"/>
    </source>
</evidence>
<comment type="caution">
    <text evidence="1">The sequence shown here is derived from an EMBL/GenBank/DDBJ whole genome shotgun (WGS) entry which is preliminary data.</text>
</comment>
<dbReference type="GO" id="GO:0004674">
    <property type="term" value="F:protein serine/threonine kinase activity"/>
    <property type="evidence" value="ECO:0007669"/>
    <property type="project" value="InterPro"/>
</dbReference>
<proteinExistence type="predicted"/>
<evidence type="ECO:0000313" key="2">
    <source>
        <dbReference type="Proteomes" id="UP001237642"/>
    </source>
</evidence>
<reference evidence="1" key="2">
    <citation type="submission" date="2023-05" db="EMBL/GenBank/DDBJ databases">
        <authorList>
            <person name="Schelkunov M.I."/>
        </authorList>
    </citation>
    <scope>NUCLEOTIDE SEQUENCE</scope>
    <source>
        <strain evidence="1">Hsosn_3</strain>
        <tissue evidence="1">Leaf</tissue>
    </source>
</reference>
<keyword evidence="2" id="KW-1185">Reference proteome</keyword>
<dbReference type="AlphaFoldDB" id="A0AAD8M0Q2"/>
<dbReference type="InterPro" id="IPR038980">
    <property type="entry name" value="ATM_plant"/>
</dbReference>
<dbReference type="PANTHER" id="PTHR37079">
    <property type="entry name" value="SERINE/THREONINE-PROTEIN KINASE ATM"/>
    <property type="match status" value="1"/>
</dbReference>
<dbReference type="Proteomes" id="UP001237642">
    <property type="component" value="Unassembled WGS sequence"/>
</dbReference>
<dbReference type="EMBL" id="JAUIZM010000011">
    <property type="protein sequence ID" value="KAK1356356.1"/>
    <property type="molecule type" value="Genomic_DNA"/>
</dbReference>